<dbReference type="Proteomes" id="UP000789702">
    <property type="component" value="Unassembled WGS sequence"/>
</dbReference>
<reference evidence="1" key="1">
    <citation type="submission" date="2021-06" db="EMBL/GenBank/DDBJ databases">
        <authorList>
            <person name="Kallberg Y."/>
            <person name="Tangrot J."/>
            <person name="Rosling A."/>
        </authorList>
    </citation>
    <scope>NUCLEOTIDE SEQUENCE</scope>
    <source>
        <strain evidence="1">IL203A</strain>
    </source>
</reference>
<dbReference type="EMBL" id="CAJVPU010044107">
    <property type="protein sequence ID" value="CAG8747033.1"/>
    <property type="molecule type" value="Genomic_DNA"/>
</dbReference>
<protein>
    <submittedName>
        <fullName evidence="1">4928_t:CDS:1</fullName>
    </submittedName>
</protein>
<comment type="caution">
    <text evidence="1">The sequence shown here is derived from an EMBL/GenBank/DDBJ whole genome shotgun (WGS) entry which is preliminary data.</text>
</comment>
<evidence type="ECO:0000313" key="2">
    <source>
        <dbReference type="Proteomes" id="UP000789702"/>
    </source>
</evidence>
<accession>A0ACA9QGG8</accession>
<keyword evidence="2" id="KW-1185">Reference proteome</keyword>
<sequence length="48" mass="5693">MVYGIEEIDLKLSILIESKIRKELEYYGKDLTEEELWACANMRTILID</sequence>
<gene>
    <name evidence="1" type="ORF">DHETER_LOCUS14409</name>
</gene>
<evidence type="ECO:0000313" key="1">
    <source>
        <dbReference type="EMBL" id="CAG8747033.1"/>
    </source>
</evidence>
<name>A0ACA9QGG8_9GLOM</name>
<feature type="non-terminal residue" evidence="1">
    <location>
        <position position="48"/>
    </location>
</feature>
<organism evidence="1 2">
    <name type="scientific">Dentiscutata heterogama</name>
    <dbReference type="NCBI Taxonomy" id="1316150"/>
    <lineage>
        <taxon>Eukaryota</taxon>
        <taxon>Fungi</taxon>
        <taxon>Fungi incertae sedis</taxon>
        <taxon>Mucoromycota</taxon>
        <taxon>Glomeromycotina</taxon>
        <taxon>Glomeromycetes</taxon>
        <taxon>Diversisporales</taxon>
        <taxon>Gigasporaceae</taxon>
        <taxon>Dentiscutata</taxon>
    </lineage>
</organism>
<proteinExistence type="predicted"/>